<dbReference type="EMBL" id="CP045122">
    <property type="protein sequence ID" value="QIN81076.1"/>
    <property type="molecule type" value="Genomic_DNA"/>
</dbReference>
<organism evidence="2 3">
    <name type="scientific">Rubrobacter marinus</name>
    <dbReference type="NCBI Taxonomy" id="2653852"/>
    <lineage>
        <taxon>Bacteria</taxon>
        <taxon>Bacillati</taxon>
        <taxon>Actinomycetota</taxon>
        <taxon>Rubrobacteria</taxon>
        <taxon>Rubrobacterales</taxon>
        <taxon>Rubrobacteraceae</taxon>
        <taxon>Rubrobacter</taxon>
    </lineage>
</organism>
<reference evidence="2 3" key="1">
    <citation type="submission" date="2019-10" db="EMBL/GenBank/DDBJ databases">
        <title>Rubrobacter sp nov SCSIO 52915 isolated from a deep-sea sediment in the South China Sea.</title>
        <authorList>
            <person name="Chen R.W."/>
        </authorList>
    </citation>
    <scope>NUCLEOTIDE SEQUENCE [LARGE SCALE GENOMIC DNA]</scope>
    <source>
        <strain evidence="2 3">SCSIO 52915</strain>
        <plasmid evidence="2 3">unnamed1</plasmid>
    </source>
</reference>
<dbReference type="InterPro" id="IPR046632">
    <property type="entry name" value="DUF6744"/>
</dbReference>
<keyword evidence="2" id="KW-0614">Plasmid</keyword>
<evidence type="ECO:0000256" key="1">
    <source>
        <dbReference type="SAM" id="MobiDB-lite"/>
    </source>
</evidence>
<name>A0A6G8Q3P3_9ACTN</name>
<protein>
    <submittedName>
        <fullName evidence="2">Uncharacterized protein</fullName>
    </submittedName>
</protein>
<proteinExistence type="predicted"/>
<sequence>MNQVALDLFDTSQNPDNDSGFVALGPNARDGLSKPEGKGPGSASEDVLLGELVWYSVSDAVRLTPETLAAAIAAANLDAKRLTPHLPNPSSALSRAAEAAEAKHRRIPGGCAGPDDSANAEAALYANALFRTASRGVKQLVTEILDADDARLSYRSVARVSPRYRNGTPDGTVLVERRYEDGDVPDDELLDVEVAAIANLKSYYDFERRRHDGEAARRVLGRVLLEANAVPLRNSGGMYFVPRDHSAYAKKILLFVEEVRSRAEDAPTRTARASMAMKVPLVDREEYREVLAESLEFFVKKEAESLIKEMSSLLKKDQPVSERRGRGFVERVRKLKENVAEYEELLQMQATEARANLDVAAREAKALLGRVGP</sequence>
<evidence type="ECO:0000313" key="2">
    <source>
        <dbReference type="EMBL" id="QIN81076.1"/>
    </source>
</evidence>
<dbReference type="KEGG" id="rmar:GBA65_21810"/>
<geneLocation type="plasmid" evidence="2 3">
    <name>unnamed1</name>
</geneLocation>
<dbReference type="RefSeq" id="WP_166398786.1">
    <property type="nucleotide sequence ID" value="NZ_CP045122.1"/>
</dbReference>
<dbReference type="Proteomes" id="UP000502706">
    <property type="component" value="Plasmid unnamed1"/>
</dbReference>
<dbReference type="Pfam" id="PF20529">
    <property type="entry name" value="DUF6744"/>
    <property type="match status" value="1"/>
</dbReference>
<keyword evidence="3" id="KW-1185">Reference proteome</keyword>
<evidence type="ECO:0000313" key="3">
    <source>
        <dbReference type="Proteomes" id="UP000502706"/>
    </source>
</evidence>
<accession>A0A6G8Q3P3</accession>
<dbReference type="AlphaFoldDB" id="A0A6G8Q3P3"/>
<gene>
    <name evidence="2" type="ORF">GBA65_21810</name>
</gene>
<feature type="region of interest" description="Disordered" evidence="1">
    <location>
        <begin position="1"/>
        <end position="43"/>
    </location>
</feature>